<comment type="caution">
    <text evidence="9">The sequence shown here is derived from an EMBL/GenBank/DDBJ whole genome shotgun (WGS) entry which is preliminary data.</text>
</comment>
<dbReference type="EMBL" id="JAUSUR010000006">
    <property type="protein sequence ID" value="MDQ0362335.1"/>
    <property type="molecule type" value="Genomic_DNA"/>
</dbReference>
<dbReference type="InterPro" id="IPR051471">
    <property type="entry name" value="Bacterial_PTS_sugar_comp"/>
</dbReference>
<evidence type="ECO:0000256" key="7">
    <source>
        <dbReference type="ARBA" id="ARBA00022777"/>
    </source>
</evidence>
<keyword evidence="4" id="KW-0762">Sugar transport</keyword>
<keyword evidence="10" id="KW-1185">Reference proteome</keyword>
<dbReference type="PANTHER" id="PTHR33799:SF1">
    <property type="entry name" value="PTS SYSTEM MANNOSE-SPECIFIC EIIAB COMPONENT-RELATED"/>
    <property type="match status" value="1"/>
</dbReference>
<evidence type="ECO:0000313" key="10">
    <source>
        <dbReference type="Proteomes" id="UP001230220"/>
    </source>
</evidence>
<dbReference type="PROSITE" id="PS51096">
    <property type="entry name" value="PTS_EIIA_TYPE_4"/>
    <property type="match status" value="1"/>
</dbReference>
<evidence type="ECO:0000256" key="4">
    <source>
        <dbReference type="ARBA" id="ARBA00022597"/>
    </source>
</evidence>
<keyword evidence="7" id="KW-0418">Kinase</keyword>
<keyword evidence="3" id="KW-0963">Cytoplasm</keyword>
<name>A0ABU0E623_9FIRM</name>
<keyword evidence="6" id="KW-0598">Phosphotransferase system</keyword>
<keyword evidence="5" id="KW-0808">Transferase</keyword>
<dbReference type="Gene3D" id="3.40.50.510">
    <property type="entry name" value="Phosphotransferase system, mannose-type IIA component"/>
    <property type="match status" value="1"/>
</dbReference>
<proteinExistence type="predicted"/>
<feature type="domain" description="PTS EIIA type-4" evidence="8">
    <location>
        <begin position="1"/>
        <end position="135"/>
    </location>
</feature>
<evidence type="ECO:0000259" key="8">
    <source>
        <dbReference type="PROSITE" id="PS51096"/>
    </source>
</evidence>
<sequence>MKHYIIASHGTFAKGIYESIKIIVGEQPNIHIINGFVESNDIESDIKEIISLIPEEAEIIAMTDVFGGSVNNEFMKLLGRKNYYLITGMNLPLLMQIFLAGDGDTKAIIESIVNNADTAPKFCNPLIEDNSQEDEF</sequence>
<evidence type="ECO:0000256" key="2">
    <source>
        <dbReference type="ARBA" id="ARBA00022448"/>
    </source>
</evidence>
<dbReference type="Pfam" id="PF03610">
    <property type="entry name" value="EIIA-man"/>
    <property type="match status" value="1"/>
</dbReference>
<keyword evidence="2" id="KW-0813">Transport</keyword>
<evidence type="ECO:0000256" key="6">
    <source>
        <dbReference type="ARBA" id="ARBA00022683"/>
    </source>
</evidence>
<dbReference type="RefSeq" id="WP_307409862.1">
    <property type="nucleotide sequence ID" value="NZ_JAUSUR010000006.1"/>
</dbReference>
<dbReference type="InterPro" id="IPR033887">
    <property type="entry name" value="PTS_IIA_man"/>
</dbReference>
<dbReference type="InterPro" id="IPR004701">
    <property type="entry name" value="PTS_EIIA_man-typ"/>
</dbReference>
<evidence type="ECO:0000256" key="5">
    <source>
        <dbReference type="ARBA" id="ARBA00022679"/>
    </source>
</evidence>
<dbReference type="PANTHER" id="PTHR33799">
    <property type="entry name" value="PTS PERMEASE-RELATED-RELATED"/>
    <property type="match status" value="1"/>
</dbReference>
<protein>
    <submittedName>
        <fullName evidence="9">Fructoselysine and glucoselysine-specific PTS system IIA component</fullName>
    </submittedName>
</protein>
<dbReference type="Proteomes" id="UP001230220">
    <property type="component" value="Unassembled WGS sequence"/>
</dbReference>
<dbReference type="CDD" id="cd00006">
    <property type="entry name" value="PTS_IIA_man"/>
    <property type="match status" value="1"/>
</dbReference>
<accession>A0ABU0E623</accession>
<evidence type="ECO:0000313" key="9">
    <source>
        <dbReference type="EMBL" id="MDQ0362335.1"/>
    </source>
</evidence>
<organism evidence="9 10">
    <name type="scientific">Breznakia pachnodae</name>
    <dbReference type="NCBI Taxonomy" id="265178"/>
    <lineage>
        <taxon>Bacteria</taxon>
        <taxon>Bacillati</taxon>
        <taxon>Bacillota</taxon>
        <taxon>Erysipelotrichia</taxon>
        <taxon>Erysipelotrichales</taxon>
        <taxon>Erysipelotrichaceae</taxon>
        <taxon>Breznakia</taxon>
    </lineage>
</organism>
<reference evidence="9 10" key="1">
    <citation type="submission" date="2023-07" db="EMBL/GenBank/DDBJ databases">
        <title>Genomic Encyclopedia of Type Strains, Phase IV (KMG-IV): sequencing the most valuable type-strain genomes for metagenomic binning, comparative biology and taxonomic classification.</title>
        <authorList>
            <person name="Goeker M."/>
        </authorList>
    </citation>
    <scope>NUCLEOTIDE SEQUENCE [LARGE SCALE GENOMIC DNA]</scope>
    <source>
        <strain evidence="9 10">DSM 16784</strain>
    </source>
</reference>
<gene>
    <name evidence="9" type="ORF">J2S15_003089</name>
</gene>
<evidence type="ECO:0000256" key="3">
    <source>
        <dbReference type="ARBA" id="ARBA00022490"/>
    </source>
</evidence>
<comment type="subcellular location">
    <subcellularLocation>
        <location evidence="1">Cytoplasm</location>
    </subcellularLocation>
</comment>
<dbReference type="InterPro" id="IPR036662">
    <property type="entry name" value="PTS_EIIA_man-typ_sf"/>
</dbReference>
<evidence type="ECO:0000256" key="1">
    <source>
        <dbReference type="ARBA" id="ARBA00004496"/>
    </source>
</evidence>
<dbReference type="SUPFAM" id="SSF53062">
    <property type="entry name" value="PTS system fructose IIA component-like"/>
    <property type="match status" value="1"/>
</dbReference>